<dbReference type="EMBL" id="QOUI01000003">
    <property type="protein sequence ID" value="RCK70386.1"/>
    <property type="molecule type" value="Genomic_DNA"/>
</dbReference>
<comment type="similarity">
    <text evidence="2">In the N-terminal section; belongs to the glycosyltransferase 51 family.</text>
</comment>
<keyword evidence="10" id="KW-0511">Multifunctional enzyme</keyword>
<name>A0A367YWW4_9ACTN</name>
<keyword evidence="9" id="KW-0573">Peptidoglycan synthesis</keyword>
<dbReference type="InterPro" id="IPR001460">
    <property type="entry name" value="PCN-bd_Tpept"/>
</dbReference>
<keyword evidence="5" id="KW-0328">Glycosyltransferase</keyword>
<evidence type="ECO:0000256" key="2">
    <source>
        <dbReference type="ARBA" id="ARBA00007739"/>
    </source>
</evidence>
<keyword evidence="4" id="KW-0645">Protease</keyword>
<feature type="domain" description="Penicillin-binding protein transpeptidase" evidence="15">
    <location>
        <begin position="352"/>
        <end position="615"/>
    </location>
</feature>
<keyword evidence="18" id="KW-1185">Reference proteome</keyword>
<dbReference type="GO" id="GO:0008360">
    <property type="term" value="P:regulation of cell shape"/>
    <property type="evidence" value="ECO:0007669"/>
    <property type="project" value="UniProtKB-KW"/>
</dbReference>
<dbReference type="InterPro" id="IPR001264">
    <property type="entry name" value="Glyco_trans_51"/>
</dbReference>
<dbReference type="InterPro" id="IPR050396">
    <property type="entry name" value="Glycosyltr_51/Transpeptidase"/>
</dbReference>
<evidence type="ECO:0000256" key="5">
    <source>
        <dbReference type="ARBA" id="ARBA00022676"/>
    </source>
</evidence>
<dbReference type="SUPFAM" id="SSF53955">
    <property type="entry name" value="Lysozyme-like"/>
    <property type="match status" value="1"/>
</dbReference>
<feature type="domain" description="Glycosyl transferase family 51" evidence="16">
    <location>
        <begin position="64"/>
        <end position="252"/>
    </location>
</feature>
<comment type="catalytic activity">
    <reaction evidence="12">
        <text>Preferential cleavage: (Ac)2-L-Lys-D-Ala-|-D-Ala. Also transpeptidation of peptidyl-alanyl moieties that are N-acyl substituents of D-alanine.</text>
        <dbReference type="EC" id="3.4.16.4"/>
    </reaction>
</comment>
<evidence type="ECO:0000256" key="11">
    <source>
        <dbReference type="ARBA" id="ARBA00023316"/>
    </source>
</evidence>
<evidence type="ECO:0000259" key="16">
    <source>
        <dbReference type="Pfam" id="PF00912"/>
    </source>
</evidence>
<dbReference type="InterPro" id="IPR036950">
    <property type="entry name" value="PBP_transglycosylase"/>
</dbReference>
<keyword evidence="11" id="KW-0961">Cell wall biogenesis/degradation</keyword>
<evidence type="ECO:0000256" key="4">
    <source>
        <dbReference type="ARBA" id="ARBA00022670"/>
    </source>
</evidence>
<keyword evidence="6" id="KW-0808">Transferase</keyword>
<organism evidence="17 18">
    <name type="scientific">Desertihabitans brevis</name>
    <dbReference type="NCBI Taxonomy" id="2268447"/>
    <lineage>
        <taxon>Bacteria</taxon>
        <taxon>Bacillati</taxon>
        <taxon>Actinomycetota</taxon>
        <taxon>Actinomycetes</taxon>
        <taxon>Propionibacteriales</taxon>
        <taxon>Propionibacteriaceae</taxon>
        <taxon>Desertihabitans</taxon>
    </lineage>
</organism>
<feature type="region of interest" description="Disordered" evidence="14">
    <location>
        <begin position="671"/>
        <end position="712"/>
    </location>
</feature>
<dbReference type="GO" id="GO:0008955">
    <property type="term" value="F:peptidoglycan glycosyltransferase activity"/>
    <property type="evidence" value="ECO:0007669"/>
    <property type="project" value="UniProtKB-EC"/>
</dbReference>
<comment type="catalytic activity">
    <reaction evidence="13">
        <text>[GlcNAc-(1-&gt;4)-Mur2Ac(oyl-L-Ala-gamma-D-Glu-L-Lys-D-Ala-D-Ala)](n)-di-trans,octa-cis-undecaprenyl diphosphate + beta-D-GlcNAc-(1-&gt;4)-Mur2Ac(oyl-L-Ala-gamma-D-Glu-L-Lys-D-Ala-D-Ala)-di-trans,octa-cis-undecaprenyl diphosphate = [GlcNAc-(1-&gt;4)-Mur2Ac(oyl-L-Ala-gamma-D-Glu-L-Lys-D-Ala-D-Ala)](n+1)-di-trans,octa-cis-undecaprenyl diphosphate + di-trans,octa-cis-undecaprenyl diphosphate + H(+)</text>
        <dbReference type="Rhea" id="RHEA:23708"/>
        <dbReference type="Rhea" id="RHEA-COMP:9602"/>
        <dbReference type="Rhea" id="RHEA-COMP:9603"/>
        <dbReference type="ChEBI" id="CHEBI:15378"/>
        <dbReference type="ChEBI" id="CHEBI:58405"/>
        <dbReference type="ChEBI" id="CHEBI:60033"/>
        <dbReference type="ChEBI" id="CHEBI:78435"/>
        <dbReference type="EC" id="2.4.99.28"/>
    </reaction>
</comment>
<evidence type="ECO:0000256" key="13">
    <source>
        <dbReference type="ARBA" id="ARBA00049902"/>
    </source>
</evidence>
<evidence type="ECO:0000313" key="18">
    <source>
        <dbReference type="Proteomes" id="UP000252770"/>
    </source>
</evidence>
<dbReference type="SUPFAM" id="SSF56601">
    <property type="entry name" value="beta-lactamase/transpeptidase-like"/>
    <property type="match status" value="1"/>
</dbReference>
<dbReference type="Pfam" id="PF00912">
    <property type="entry name" value="Transgly"/>
    <property type="match status" value="1"/>
</dbReference>
<dbReference type="GO" id="GO:0030288">
    <property type="term" value="C:outer membrane-bounded periplasmic space"/>
    <property type="evidence" value="ECO:0007669"/>
    <property type="project" value="TreeGrafter"/>
</dbReference>
<dbReference type="Proteomes" id="UP000252770">
    <property type="component" value="Unassembled WGS sequence"/>
</dbReference>
<dbReference type="GO" id="GO:0009252">
    <property type="term" value="P:peptidoglycan biosynthetic process"/>
    <property type="evidence" value="ECO:0007669"/>
    <property type="project" value="UniProtKB-KW"/>
</dbReference>
<dbReference type="FunFam" id="1.10.3810.10:FF:000001">
    <property type="entry name" value="Penicillin-binding protein 1A"/>
    <property type="match status" value="1"/>
</dbReference>
<proteinExistence type="inferred from homology"/>
<evidence type="ECO:0000313" key="17">
    <source>
        <dbReference type="EMBL" id="RCK70386.1"/>
    </source>
</evidence>
<keyword evidence="7" id="KW-0378">Hydrolase</keyword>
<dbReference type="AlphaFoldDB" id="A0A367YWW4"/>
<evidence type="ECO:0000256" key="7">
    <source>
        <dbReference type="ARBA" id="ARBA00022801"/>
    </source>
</evidence>
<comment type="similarity">
    <text evidence="1">In the C-terminal section; belongs to the transpeptidase family.</text>
</comment>
<dbReference type="GO" id="GO:0006508">
    <property type="term" value="P:proteolysis"/>
    <property type="evidence" value="ECO:0007669"/>
    <property type="project" value="UniProtKB-KW"/>
</dbReference>
<evidence type="ECO:0000256" key="10">
    <source>
        <dbReference type="ARBA" id="ARBA00023268"/>
    </source>
</evidence>
<reference evidence="17 18" key="1">
    <citation type="submission" date="2018-07" db="EMBL/GenBank/DDBJ databases">
        <title>Desertimonas flava gen. nov. sp. nov.</title>
        <authorList>
            <person name="Liu S."/>
        </authorList>
    </citation>
    <scope>NUCLEOTIDE SEQUENCE [LARGE SCALE GENOMIC DNA]</scope>
    <source>
        <strain evidence="17 18">16Sb5-5</strain>
    </source>
</reference>
<keyword evidence="8" id="KW-0133">Cell shape</keyword>
<sequence length="712" mass="76145">MVWAGVVFVVLSAVTGLLAAGLVVPAAALAGIGGRAAATGVELLPADLETPPQPERSRVLMADGSVLADFYDQDRVYVGLEDIAPVMQQAQVAIEDHRFYEHGALDLTGTLRALLQNTAGGEATQGGSSITQQYVKMVQVEKARAAGDEEGVRAAQERSYARKIQEMRYAIGLEKRLSKDEILERYLNLAYYGDGAYGVNQAAWHYFGTTAADLDLAQAAMLAGLVQNPTATDPVRFPERAVERRDVVLDRMADLGLVSRQAAAEARRQPWDPDEVRPQRNGCVESEFPFLCDYVRRTLVADASWGGTVAEREALLQRGGLTIRTRIDPGTQREAEEAIADLVSPTDPVISTMTLVEPGTGLIRAMAQSRPEMGDGRGETFYNYAVPARLGGAEGFQAGSTFKTFVAAAALEQGIPVSRRYDAPARRDFSGTRFRSCDGPVTVPDGYRPKNSTRSGDDMTLRTATAWSVNTYYLQLGRDTGMCHVTDMLERTGVELSDGTPWAEQSSIFSLPLGPVDITPLSLTEAYATFAADGVHCEPVVVASVTDRDGRQLPVPEAGCERVVGKEVARGVNQLLQGVMDATGRPADPGDGHPLAGKTGATDDSNATWFCGYSPEIAGCASIAVDKTHSYWDDHRRSLTGLSLEGGRVLTGDGGGDAGRHLWRPVMGEALEDEPRTAFTPPSSRRLGGGSQGGSGGRGDDRGRGSDDDGGR</sequence>
<feature type="compositionally biased region" description="Gly residues" evidence="14">
    <location>
        <begin position="687"/>
        <end position="697"/>
    </location>
</feature>
<evidence type="ECO:0000256" key="3">
    <source>
        <dbReference type="ARBA" id="ARBA00022645"/>
    </source>
</evidence>
<evidence type="ECO:0000259" key="15">
    <source>
        <dbReference type="Pfam" id="PF00905"/>
    </source>
</evidence>
<dbReference type="GO" id="GO:0009002">
    <property type="term" value="F:serine-type D-Ala-D-Ala carboxypeptidase activity"/>
    <property type="evidence" value="ECO:0007669"/>
    <property type="project" value="UniProtKB-EC"/>
</dbReference>
<evidence type="ECO:0000256" key="9">
    <source>
        <dbReference type="ARBA" id="ARBA00022984"/>
    </source>
</evidence>
<dbReference type="PANTHER" id="PTHR32282:SF33">
    <property type="entry name" value="PEPTIDOGLYCAN GLYCOSYLTRANSFERASE"/>
    <property type="match status" value="1"/>
</dbReference>
<evidence type="ECO:0000256" key="6">
    <source>
        <dbReference type="ARBA" id="ARBA00022679"/>
    </source>
</evidence>
<dbReference type="PANTHER" id="PTHR32282">
    <property type="entry name" value="BINDING PROTEIN TRANSPEPTIDASE, PUTATIVE-RELATED"/>
    <property type="match status" value="1"/>
</dbReference>
<evidence type="ECO:0000256" key="8">
    <source>
        <dbReference type="ARBA" id="ARBA00022960"/>
    </source>
</evidence>
<dbReference type="GO" id="GO:0008658">
    <property type="term" value="F:penicillin binding"/>
    <property type="evidence" value="ECO:0007669"/>
    <property type="project" value="InterPro"/>
</dbReference>
<protein>
    <submittedName>
        <fullName evidence="17">Penicillin-binding protein</fullName>
    </submittedName>
</protein>
<dbReference type="Gene3D" id="1.10.3810.10">
    <property type="entry name" value="Biosynthetic peptidoglycan transglycosylase-like"/>
    <property type="match status" value="1"/>
</dbReference>
<dbReference type="InterPro" id="IPR023346">
    <property type="entry name" value="Lysozyme-like_dom_sf"/>
</dbReference>
<evidence type="ECO:0000256" key="14">
    <source>
        <dbReference type="SAM" id="MobiDB-lite"/>
    </source>
</evidence>
<keyword evidence="3" id="KW-0121">Carboxypeptidase</keyword>
<accession>A0A367YWW4</accession>
<dbReference type="InterPro" id="IPR012338">
    <property type="entry name" value="Beta-lactam/transpept-like"/>
</dbReference>
<comment type="caution">
    <text evidence="17">The sequence shown here is derived from an EMBL/GenBank/DDBJ whole genome shotgun (WGS) entry which is preliminary data.</text>
</comment>
<evidence type="ECO:0000256" key="12">
    <source>
        <dbReference type="ARBA" id="ARBA00034000"/>
    </source>
</evidence>
<dbReference type="Pfam" id="PF00905">
    <property type="entry name" value="Transpeptidase"/>
    <property type="match status" value="1"/>
</dbReference>
<feature type="compositionally biased region" description="Basic and acidic residues" evidence="14">
    <location>
        <begin position="698"/>
        <end position="712"/>
    </location>
</feature>
<evidence type="ECO:0000256" key="1">
    <source>
        <dbReference type="ARBA" id="ARBA00007090"/>
    </source>
</evidence>
<dbReference type="GO" id="GO:0071555">
    <property type="term" value="P:cell wall organization"/>
    <property type="evidence" value="ECO:0007669"/>
    <property type="project" value="UniProtKB-KW"/>
</dbReference>
<gene>
    <name evidence="17" type="ORF">DT076_06975</name>
</gene>
<dbReference type="Gene3D" id="3.40.710.10">
    <property type="entry name" value="DD-peptidase/beta-lactamase superfamily"/>
    <property type="match status" value="1"/>
</dbReference>